<name>Q4RAS8_TETNG</name>
<feature type="non-terminal residue" evidence="2">
    <location>
        <position position="44"/>
    </location>
</feature>
<evidence type="ECO:0000313" key="2">
    <source>
        <dbReference type="EMBL" id="CAG14505.1"/>
    </source>
</evidence>
<feature type="region of interest" description="Disordered" evidence="1">
    <location>
        <begin position="1"/>
        <end position="24"/>
    </location>
</feature>
<dbReference type="KEGG" id="tng:GSTEN00038084G001"/>
<sequence>GLQESPLSNGHGHSGRDFLRKQMRGELFSPQQIEVLDRLFDRQP</sequence>
<organism evidence="2">
    <name type="scientific">Tetraodon nigroviridis</name>
    <name type="common">Spotted green pufferfish</name>
    <name type="synonym">Chelonodon nigroviridis</name>
    <dbReference type="NCBI Taxonomy" id="99883"/>
    <lineage>
        <taxon>Eukaryota</taxon>
        <taxon>Metazoa</taxon>
        <taxon>Chordata</taxon>
        <taxon>Craniata</taxon>
        <taxon>Vertebrata</taxon>
        <taxon>Euteleostomi</taxon>
        <taxon>Actinopterygii</taxon>
        <taxon>Neopterygii</taxon>
        <taxon>Teleostei</taxon>
        <taxon>Neoteleostei</taxon>
        <taxon>Acanthomorphata</taxon>
        <taxon>Eupercaria</taxon>
        <taxon>Tetraodontiformes</taxon>
        <taxon>Tetradontoidea</taxon>
        <taxon>Tetraodontidae</taxon>
        <taxon>Tetraodon</taxon>
    </lineage>
</organism>
<gene>
    <name evidence="2" type="ORF">GSTENG00038084001</name>
</gene>
<reference evidence="2" key="1">
    <citation type="journal article" date="2004" name="Nature">
        <title>Genome duplication in the teleost fish Tetraodon nigroviridis reveals the early vertebrate proto-karyotype.</title>
        <authorList>
            <person name="Jaillon O."/>
            <person name="Aury J.-M."/>
            <person name="Brunet F."/>
            <person name="Petit J.-L."/>
            <person name="Stange-Thomann N."/>
            <person name="Mauceli E."/>
            <person name="Bouneau L."/>
            <person name="Fischer C."/>
            <person name="Ozouf-Costaz C."/>
            <person name="Bernot A."/>
            <person name="Nicaud S."/>
            <person name="Jaffe D."/>
            <person name="Fisher S."/>
            <person name="Lutfalla G."/>
            <person name="Dossat C."/>
            <person name="Segurens B."/>
            <person name="Dasilva C."/>
            <person name="Salanoubat M."/>
            <person name="Levy M."/>
            <person name="Boudet N."/>
            <person name="Castellano S."/>
            <person name="Anthouard V."/>
            <person name="Jubin C."/>
            <person name="Castelli V."/>
            <person name="Katinka M."/>
            <person name="Vacherie B."/>
            <person name="Biemont C."/>
            <person name="Skalli Z."/>
            <person name="Cattolico L."/>
            <person name="Poulain J."/>
            <person name="De Berardinis V."/>
            <person name="Cruaud C."/>
            <person name="Duprat S."/>
            <person name="Brottier P."/>
            <person name="Coutanceau J.-P."/>
            <person name="Gouzy J."/>
            <person name="Parra G."/>
            <person name="Lardier G."/>
            <person name="Chapple C."/>
            <person name="McKernan K.J."/>
            <person name="McEwan P."/>
            <person name="Bosak S."/>
            <person name="Kellis M."/>
            <person name="Volff J.-N."/>
            <person name="Guigo R."/>
            <person name="Zody M.C."/>
            <person name="Mesirov J."/>
            <person name="Lindblad-Toh K."/>
            <person name="Birren B."/>
            <person name="Nusbaum C."/>
            <person name="Kahn D."/>
            <person name="Robinson-Rechavi M."/>
            <person name="Laudet V."/>
            <person name="Schachter V."/>
            <person name="Quetier F."/>
            <person name="Saurin W."/>
            <person name="Scarpelli C."/>
            <person name="Wincker P."/>
            <person name="Lander E.S."/>
            <person name="Weissenbach J."/>
            <person name="Roest Crollius H."/>
        </authorList>
    </citation>
    <scope>NUCLEOTIDE SEQUENCE [LARGE SCALE GENOMIC DNA]</scope>
</reference>
<proteinExistence type="predicted"/>
<dbReference type="OrthoDB" id="3225452at2759"/>
<feature type="compositionally biased region" description="Basic and acidic residues" evidence="1">
    <location>
        <begin position="14"/>
        <end position="24"/>
    </location>
</feature>
<reference evidence="2" key="2">
    <citation type="submission" date="2004-02" db="EMBL/GenBank/DDBJ databases">
        <authorList>
            <consortium name="Genoscope"/>
            <consortium name="Whitehead Institute Centre for Genome Research"/>
        </authorList>
    </citation>
    <scope>NUCLEOTIDE SEQUENCE</scope>
</reference>
<comment type="caution">
    <text evidence="2">The sequence shown here is derived from an EMBL/GenBank/DDBJ whole genome shotgun (WGS) entry which is preliminary data.</text>
</comment>
<evidence type="ECO:0000256" key="1">
    <source>
        <dbReference type="SAM" id="MobiDB-lite"/>
    </source>
</evidence>
<feature type="non-terminal residue" evidence="2">
    <location>
        <position position="1"/>
    </location>
</feature>
<accession>Q4RAS8</accession>
<dbReference type="AlphaFoldDB" id="Q4RAS8"/>
<protein>
    <submittedName>
        <fullName evidence="2">(spotted green pufferfish) hypothetical protein</fullName>
    </submittedName>
</protein>
<dbReference type="EMBL" id="CAAE01022980">
    <property type="protein sequence ID" value="CAG14505.1"/>
    <property type="molecule type" value="Genomic_DNA"/>
</dbReference>